<reference evidence="4" key="1">
    <citation type="submission" date="2015-01" db="EMBL/GenBank/DDBJ databases">
        <authorList>
            <person name="Aksoy S."/>
            <person name="Warren W."/>
            <person name="Wilson R.K."/>
        </authorList>
    </citation>
    <scope>NUCLEOTIDE SEQUENCE [LARGE SCALE GENOMIC DNA]</scope>
    <source>
        <strain evidence="4">IAEA</strain>
    </source>
</reference>
<dbReference type="InterPro" id="IPR013151">
    <property type="entry name" value="Immunoglobulin_dom"/>
</dbReference>
<protein>
    <recommendedName>
        <fullName evidence="2">Immunoglobulin-like beta-sandwich domain-containing protein</fullName>
    </recommendedName>
</protein>
<accession>A0A1B0B5M2</accession>
<organism evidence="3 4">
    <name type="scientific">Glossina palpalis gambiensis</name>
    <dbReference type="NCBI Taxonomy" id="67801"/>
    <lineage>
        <taxon>Eukaryota</taxon>
        <taxon>Metazoa</taxon>
        <taxon>Ecdysozoa</taxon>
        <taxon>Arthropoda</taxon>
        <taxon>Hexapoda</taxon>
        <taxon>Insecta</taxon>
        <taxon>Pterygota</taxon>
        <taxon>Neoptera</taxon>
        <taxon>Endopterygota</taxon>
        <taxon>Diptera</taxon>
        <taxon>Brachycera</taxon>
        <taxon>Muscomorpha</taxon>
        <taxon>Hippoboscoidea</taxon>
        <taxon>Glossinidae</taxon>
        <taxon>Glossina</taxon>
    </lineage>
</organism>
<dbReference type="EMBL" id="JXJN01008778">
    <property type="status" value="NOT_ANNOTATED_CDS"/>
    <property type="molecule type" value="Genomic_DNA"/>
</dbReference>
<feature type="chain" id="PRO_5008404512" description="Immunoglobulin-like beta-sandwich domain-containing protein" evidence="1">
    <location>
        <begin position="27"/>
        <end position="108"/>
    </location>
</feature>
<dbReference type="InterPro" id="IPR036179">
    <property type="entry name" value="Ig-like_dom_sf"/>
</dbReference>
<evidence type="ECO:0000313" key="4">
    <source>
        <dbReference type="Proteomes" id="UP000092460"/>
    </source>
</evidence>
<dbReference type="Pfam" id="PF00047">
    <property type="entry name" value="ig"/>
    <property type="match status" value="1"/>
</dbReference>
<keyword evidence="4" id="KW-1185">Reference proteome</keyword>
<sequence>MRKVNHLDSSLRIVLLLTCGICSSFSEQPKYTEVNPGQDALLTCKVIDKRGTCSWQKDNKFSKEKTESTNNSNNNNSIDYVQQLKRNFQHVGLGLCIAFDEVRRCCLP</sequence>
<reference evidence="3" key="2">
    <citation type="submission" date="2020-05" db="UniProtKB">
        <authorList>
            <consortium name="EnsemblMetazoa"/>
        </authorList>
    </citation>
    <scope>IDENTIFICATION</scope>
    <source>
        <strain evidence="3">IAEA</strain>
    </source>
</reference>
<dbReference type="InterPro" id="IPR013783">
    <property type="entry name" value="Ig-like_fold"/>
</dbReference>
<dbReference type="VEuPathDB" id="VectorBase:GPPI019653"/>
<dbReference type="AlphaFoldDB" id="A0A1B0B5M2"/>
<evidence type="ECO:0000259" key="2">
    <source>
        <dbReference type="Pfam" id="PF00047"/>
    </source>
</evidence>
<dbReference type="SUPFAM" id="SSF48726">
    <property type="entry name" value="Immunoglobulin"/>
    <property type="match status" value="1"/>
</dbReference>
<dbReference type="EnsemblMetazoa" id="GPPI019653-RA">
    <property type="protein sequence ID" value="GPPI019653-PA"/>
    <property type="gene ID" value="GPPI019653"/>
</dbReference>
<evidence type="ECO:0000313" key="3">
    <source>
        <dbReference type="EnsemblMetazoa" id="GPPI019653-PA"/>
    </source>
</evidence>
<evidence type="ECO:0000256" key="1">
    <source>
        <dbReference type="SAM" id="SignalP"/>
    </source>
</evidence>
<dbReference type="Gene3D" id="2.60.40.10">
    <property type="entry name" value="Immunoglobulins"/>
    <property type="match status" value="1"/>
</dbReference>
<keyword evidence="1" id="KW-0732">Signal</keyword>
<feature type="signal peptide" evidence="1">
    <location>
        <begin position="1"/>
        <end position="26"/>
    </location>
</feature>
<dbReference type="Proteomes" id="UP000092460">
    <property type="component" value="Unassembled WGS sequence"/>
</dbReference>
<feature type="domain" description="Immunoglobulin-like beta-sandwich" evidence="2">
    <location>
        <begin position="31"/>
        <end position="76"/>
    </location>
</feature>
<proteinExistence type="predicted"/>
<name>A0A1B0B5M2_9MUSC</name>
<dbReference type="EMBL" id="JXJN01008777">
    <property type="status" value="NOT_ANNOTATED_CDS"/>
    <property type="molecule type" value="Genomic_DNA"/>
</dbReference>